<evidence type="ECO:0000256" key="1">
    <source>
        <dbReference type="SAM" id="MobiDB-lite"/>
    </source>
</evidence>
<sequence>MLEQSEGFCSAQHEEDDGGSDVTHKCRRRLETMANKGCEYVVSDEASRPASRLVPHCSCRSKLSSLESQAIRTPSSNNGAHRKEEGDGWLSAAFLSLFSHWNKGPFSLNVPTSFKSACPSLYIWEPPRVLCPKSIRNIPFTWECCQLPQTGSRVGVGCTLSLSCPFLHFCLLVRPDFVQNASASASSHFPSQEFYSFFSSLTLP</sequence>
<reference evidence="2 3" key="1">
    <citation type="journal article" date="2024" name="G3 (Bethesda)">
        <title>Genome assembly of Hibiscus sabdariffa L. provides insights into metabolisms of medicinal natural products.</title>
        <authorList>
            <person name="Kim T."/>
        </authorList>
    </citation>
    <scope>NUCLEOTIDE SEQUENCE [LARGE SCALE GENOMIC DNA]</scope>
    <source>
        <strain evidence="2">TK-2024</strain>
        <tissue evidence="2">Old leaves</tissue>
    </source>
</reference>
<proteinExistence type="predicted"/>
<gene>
    <name evidence="2" type="ORF">V6N12_028824</name>
</gene>
<keyword evidence="3" id="KW-1185">Reference proteome</keyword>
<protein>
    <submittedName>
        <fullName evidence="2">Uncharacterized protein</fullName>
    </submittedName>
</protein>
<feature type="region of interest" description="Disordered" evidence="1">
    <location>
        <begin position="1"/>
        <end position="22"/>
    </location>
</feature>
<organism evidence="2 3">
    <name type="scientific">Hibiscus sabdariffa</name>
    <name type="common">roselle</name>
    <dbReference type="NCBI Taxonomy" id="183260"/>
    <lineage>
        <taxon>Eukaryota</taxon>
        <taxon>Viridiplantae</taxon>
        <taxon>Streptophyta</taxon>
        <taxon>Embryophyta</taxon>
        <taxon>Tracheophyta</taxon>
        <taxon>Spermatophyta</taxon>
        <taxon>Magnoliopsida</taxon>
        <taxon>eudicotyledons</taxon>
        <taxon>Gunneridae</taxon>
        <taxon>Pentapetalae</taxon>
        <taxon>rosids</taxon>
        <taxon>malvids</taxon>
        <taxon>Malvales</taxon>
        <taxon>Malvaceae</taxon>
        <taxon>Malvoideae</taxon>
        <taxon>Hibiscus</taxon>
    </lineage>
</organism>
<accession>A0ABR2F6X6</accession>
<evidence type="ECO:0000313" key="2">
    <source>
        <dbReference type="EMBL" id="KAK8572781.1"/>
    </source>
</evidence>
<comment type="caution">
    <text evidence="2">The sequence shown here is derived from an EMBL/GenBank/DDBJ whole genome shotgun (WGS) entry which is preliminary data.</text>
</comment>
<evidence type="ECO:0000313" key="3">
    <source>
        <dbReference type="Proteomes" id="UP001472677"/>
    </source>
</evidence>
<dbReference type="EMBL" id="JBBPBM010000008">
    <property type="protein sequence ID" value="KAK8572781.1"/>
    <property type="molecule type" value="Genomic_DNA"/>
</dbReference>
<dbReference type="Proteomes" id="UP001472677">
    <property type="component" value="Unassembled WGS sequence"/>
</dbReference>
<name>A0ABR2F6X6_9ROSI</name>